<comment type="caution">
    <text evidence="13">The sequence shown here is derived from an EMBL/GenBank/DDBJ whole genome shotgun (WGS) entry which is preliminary data.</text>
</comment>
<dbReference type="AlphaFoldDB" id="A0A2U1SM78"/>
<keyword evidence="6 11" id="KW-0812">Transmembrane</keyword>
<dbReference type="Pfam" id="PF13103">
    <property type="entry name" value="TonB_2"/>
    <property type="match status" value="1"/>
</dbReference>
<evidence type="ECO:0000313" key="14">
    <source>
        <dbReference type="Proteomes" id="UP000245137"/>
    </source>
</evidence>
<keyword evidence="8 11" id="KW-1133">Transmembrane helix</keyword>
<accession>A0A2U1SM78</accession>
<feature type="compositionally biased region" description="Basic and acidic residues" evidence="10">
    <location>
        <begin position="110"/>
        <end position="126"/>
    </location>
</feature>
<evidence type="ECO:0000256" key="6">
    <source>
        <dbReference type="ARBA" id="ARBA00022692"/>
    </source>
</evidence>
<dbReference type="InterPro" id="IPR051045">
    <property type="entry name" value="TonB-dependent_transducer"/>
</dbReference>
<dbReference type="InterPro" id="IPR006260">
    <property type="entry name" value="TonB/TolA_C"/>
</dbReference>
<name>A0A2U1SM78_METSR</name>
<feature type="compositionally biased region" description="Low complexity" evidence="10">
    <location>
        <begin position="74"/>
        <end position="87"/>
    </location>
</feature>
<evidence type="ECO:0000313" key="13">
    <source>
        <dbReference type="EMBL" id="PWB92719.1"/>
    </source>
</evidence>
<dbReference type="Gene3D" id="3.30.1150.10">
    <property type="match status" value="1"/>
</dbReference>
<dbReference type="PANTHER" id="PTHR33446:SF2">
    <property type="entry name" value="PROTEIN TONB"/>
    <property type="match status" value="1"/>
</dbReference>
<evidence type="ECO:0000256" key="8">
    <source>
        <dbReference type="ARBA" id="ARBA00022989"/>
    </source>
</evidence>
<feature type="transmembrane region" description="Helical" evidence="11">
    <location>
        <begin position="15"/>
        <end position="38"/>
    </location>
</feature>
<evidence type="ECO:0000256" key="4">
    <source>
        <dbReference type="ARBA" id="ARBA00022475"/>
    </source>
</evidence>
<dbReference type="PANTHER" id="PTHR33446">
    <property type="entry name" value="PROTEIN TONB-RELATED"/>
    <property type="match status" value="1"/>
</dbReference>
<dbReference type="PROSITE" id="PS52015">
    <property type="entry name" value="TONB_CTD"/>
    <property type="match status" value="1"/>
</dbReference>
<evidence type="ECO:0000256" key="9">
    <source>
        <dbReference type="ARBA" id="ARBA00023136"/>
    </source>
</evidence>
<comment type="similarity">
    <text evidence="2">Belongs to the TonB family.</text>
</comment>
<proteinExistence type="inferred from homology"/>
<feature type="region of interest" description="Disordered" evidence="10">
    <location>
        <begin position="61"/>
        <end position="160"/>
    </location>
</feature>
<feature type="compositionally biased region" description="Basic and acidic residues" evidence="10">
    <location>
        <begin position="91"/>
        <end position="103"/>
    </location>
</feature>
<dbReference type="NCBIfam" id="TIGR01352">
    <property type="entry name" value="tonB_Cterm"/>
    <property type="match status" value="1"/>
</dbReference>
<evidence type="ECO:0000256" key="7">
    <source>
        <dbReference type="ARBA" id="ARBA00022927"/>
    </source>
</evidence>
<feature type="compositionally biased region" description="Low complexity" evidence="10">
    <location>
        <begin position="131"/>
        <end position="141"/>
    </location>
</feature>
<evidence type="ECO:0000259" key="12">
    <source>
        <dbReference type="PROSITE" id="PS52015"/>
    </source>
</evidence>
<organism evidence="13 14">
    <name type="scientific">Methylosinus sporium</name>
    <dbReference type="NCBI Taxonomy" id="428"/>
    <lineage>
        <taxon>Bacteria</taxon>
        <taxon>Pseudomonadati</taxon>
        <taxon>Pseudomonadota</taxon>
        <taxon>Alphaproteobacteria</taxon>
        <taxon>Hyphomicrobiales</taxon>
        <taxon>Methylocystaceae</taxon>
        <taxon>Methylosinus</taxon>
    </lineage>
</organism>
<evidence type="ECO:0000256" key="1">
    <source>
        <dbReference type="ARBA" id="ARBA00004383"/>
    </source>
</evidence>
<dbReference type="GO" id="GO:0015031">
    <property type="term" value="P:protein transport"/>
    <property type="evidence" value="ECO:0007669"/>
    <property type="project" value="UniProtKB-KW"/>
</dbReference>
<dbReference type="GO" id="GO:0098797">
    <property type="term" value="C:plasma membrane protein complex"/>
    <property type="evidence" value="ECO:0007669"/>
    <property type="project" value="TreeGrafter"/>
</dbReference>
<dbReference type="RefSeq" id="WP_108918386.1">
    <property type="nucleotide sequence ID" value="NZ_BGJY01000022.1"/>
</dbReference>
<evidence type="ECO:0000256" key="10">
    <source>
        <dbReference type="SAM" id="MobiDB-lite"/>
    </source>
</evidence>
<feature type="domain" description="TonB C-terminal" evidence="12">
    <location>
        <begin position="171"/>
        <end position="262"/>
    </location>
</feature>
<evidence type="ECO:0000256" key="2">
    <source>
        <dbReference type="ARBA" id="ARBA00006555"/>
    </source>
</evidence>
<dbReference type="Proteomes" id="UP000245137">
    <property type="component" value="Unassembled WGS sequence"/>
</dbReference>
<evidence type="ECO:0000256" key="3">
    <source>
        <dbReference type="ARBA" id="ARBA00022448"/>
    </source>
</evidence>
<keyword evidence="9 11" id="KW-0472">Membrane</keyword>
<keyword evidence="5" id="KW-0997">Cell inner membrane</keyword>
<evidence type="ECO:0000256" key="11">
    <source>
        <dbReference type="SAM" id="Phobius"/>
    </source>
</evidence>
<evidence type="ECO:0000256" key="5">
    <source>
        <dbReference type="ARBA" id="ARBA00022519"/>
    </source>
</evidence>
<dbReference type="GO" id="GO:0055085">
    <property type="term" value="P:transmembrane transport"/>
    <property type="evidence" value="ECO:0007669"/>
    <property type="project" value="InterPro"/>
</dbReference>
<keyword evidence="7" id="KW-0653">Protein transport</keyword>
<gene>
    <name evidence="13" type="ORF">C5689_16750</name>
</gene>
<dbReference type="OrthoDB" id="8441653at2"/>
<reference evidence="13 14" key="1">
    <citation type="journal article" date="2018" name="Appl. Microbiol. Biotechnol.">
        <title>Co-cultivation of the strictly anaerobic methanogen Methanosarcina barkeri with aerobic methanotrophs in an oxygen-limited membrane bioreactor.</title>
        <authorList>
            <person name="In 't Zandt M.H."/>
            <person name="van den Bosch T.J.M."/>
            <person name="Rijkers R."/>
            <person name="van Kessel M.A.H.J."/>
            <person name="Jetten M.S.M."/>
            <person name="Welte C.U."/>
        </authorList>
    </citation>
    <scope>NUCLEOTIDE SEQUENCE [LARGE SCALE GENOMIC DNA]</scope>
    <source>
        <strain evidence="13 14">DSM 17706</strain>
    </source>
</reference>
<keyword evidence="3" id="KW-0813">Transport</keyword>
<protein>
    <submittedName>
        <fullName evidence="13">Energy transducer TonB</fullName>
    </submittedName>
</protein>
<dbReference type="GO" id="GO:0031992">
    <property type="term" value="F:energy transducer activity"/>
    <property type="evidence" value="ECO:0007669"/>
    <property type="project" value="TreeGrafter"/>
</dbReference>
<comment type="subcellular location">
    <subcellularLocation>
        <location evidence="1">Cell inner membrane</location>
        <topology evidence="1">Single-pass membrane protein</topology>
        <orientation evidence="1">Periplasmic side</orientation>
    </subcellularLocation>
</comment>
<sequence length="262" mass="27472">MSVAADLDTGRNNRIWTGAALAALIAHLLALAAIFVVFEVETDDDSSGAPAIEIGLAPAAPHVEDAPDAPPGPQADEAAAAAPAVAASQTKDNDDPKIARVEADDADYATAEKHEKPVDEPTKREATPVISAESAASEAAAPPKSDVEREAPRAVAPAQGMDKAARAAVLSWQKRLVAHLHRHLRYPRGVPRRSVEVGVSFTLDRLGHVVASSVYRSSGDSAFDEAALAMLKRADPVIAPPPAVADERLSFDIPVKFGPEVR</sequence>
<dbReference type="SUPFAM" id="SSF74653">
    <property type="entry name" value="TolA/TonB C-terminal domain"/>
    <property type="match status" value="1"/>
</dbReference>
<keyword evidence="14" id="KW-1185">Reference proteome</keyword>
<dbReference type="EMBL" id="PUIV01000038">
    <property type="protein sequence ID" value="PWB92719.1"/>
    <property type="molecule type" value="Genomic_DNA"/>
</dbReference>
<dbReference type="InterPro" id="IPR037682">
    <property type="entry name" value="TonB_C"/>
</dbReference>
<keyword evidence="4" id="KW-1003">Cell membrane</keyword>